<evidence type="ECO:0000313" key="3">
    <source>
        <dbReference type="Proteomes" id="UP000585474"/>
    </source>
</evidence>
<dbReference type="AlphaFoldDB" id="A0A7J0H5B6"/>
<name>A0A7J0H5B6_9ERIC</name>
<dbReference type="PANTHER" id="PTHR11439:SF484">
    <property type="entry name" value="REVERSE TRANSCRIPTASE TY1_COPIA-TYPE DOMAIN-CONTAINING PROTEIN"/>
    <property type="match status" value="1"/>
</dbReference>
<dbReference type="PANTHER" id="PTHR11439">
    <property type="entry name" value="GAG-POL-RELATED RETROTRANSPOSON"/>
    <property type="match status" value="1"/>
</dbReference>
<organism evidence="2 3">
    <name type="scientific">Actinidia rufa</name>
    <dbReference type="NCBI Taxonomy" id="165716"/>
    <lineage>
        <taxon>Eukaryota</taxon>
        <taxon>Viridiplantae</taxon>
        <taxon>Streptophyta</taxon>
        <taxon>Embryophyta</taxon>
        <taxon>Tracheophyta</taxon>
        <taxon>Spermatophyta</taxon>
        <taxon>Magnoliopsida</taxon>
        <taxon>eudicotyledons</taxon>
        <taxon>Gunneridae</taxon>
        <taxon>Pentapetalae</taxon>
        <taxon>asterids</taxon>
        <taxon>Ericales</taxon>
        <taxon>Actinidiaceae</taxon>
        <taxon>Actinidia</taxon>
    </lineage>
</organism>
<gene>
    <name evidence="2" type="ORF">Acr_27g0000360</name>
</gene>
<evidence type="ECO:0000313" key="2">
    <source>
        <dbReference type="EMBL" id="GFZ18297.1"/>
    </source>
</evidence>
<dbReference type="EMBL" id="BJWL01000027">
    <property type="protein sequence ID" value="GFZ18297.1"/>
    <property type="molecule type" value="Genomic_DNA"/>
</dbReference>
<proteinExistence type="predicted"/>
<keyword evidence="3" id="KW-1185">Reference proteome</keyword>
<dbReference type="CDD" id="cd09272">
    <property type="entry name" value="RNase_HI_RT_Ty1"/>
    <property type="match status" value="1"/>
</dbReference>
<evidence type="ECO:0000256" key="1">
    <source>
        <dbReference type="SAM" id="MobiDB-lite"/>
    </source>
</evidence>
<dbReference type="OrthoDB" id="1750165at2759"/>
<accession>A0A7J0H5B6</accession>
<reference evidence="2 3" key="1">
    <citation type="submission" date="2019-07" db="EMBL/GenBank/DDBJ databases">
        <title>De Novo Assembly of kiwifruit Actinidia rufa.</title>
        <authorList>
            <person name="Sugita-Konishi S."/>
            <person name="Sato K."/>
            <person name="Mori E."/>
            <person name="Abe Y."/>
            <person name="Kisaki G."/>
            <person name="Hamano K."/>
            <person name="Suezawa K."/>
            <person name="Otani M."/>
            <person name="Fukuda T."/>
            <person name="Manabe T."/>
            <person name="Gomi K."/>
            <person name="Tabuchi M."/>
            <person name="Akimitsu K."/>
            <person name="Kataoka I."/>
        </authorList>
    </citation>
    <scope>NUCLEOTIDE SEQUENCE [LARGE SCALE GENOMIC DNA]</scope>
    <source>
        <strain evidence="3">cv. Fuchu</strain>
    </source>
</reference>
<dbReference type="Proteomes" id="UP000585474">
    <property type="component" value="Unassembled WGS sequence"/>
</dbReference>
<comment type="caution">
    <text evidence="2">The sequence shown here is derived from an EMBL/GenBank/DDBJ whole genome shotgun (WGS) entry which is preliminary data.</text>
</comment>
<sequence length="574" mass="63762">MLLAMKQQRESMRVARFLSAQPSSSMVLVPISLEPRSSFLSVRCLVVFIRPLSLTTTPSPAERSALAASIGPYRPPRSGFALGGCGGSDYSHASRSFGHGDRDSSGSGHGRGRDPRRCTHYNQKNHTSSLATITLAQTGVSTTCVATHIPWVIDSGVGTLLRFSQVFLSLVVFLMSLLSMDSPLRLMVWTGKKICGGSKHSGLYYFDANVSPLALRSIVDPCQLDCRLGHLSLLNLKKLVPIAQSLPCEVYSTSVLFSDRPLYTLPPHVFGCTCYVQALDLGCEKTDPRAIKDPERNISTRVPSMPPASFVSRSPVKLLQVYVRCNKMTTAQVPVLPPSAPSSDSLYVFVSPVAHDIGSFPIALRKGKRTCTLHPISQFISCDHLSPSLCAFTISLTIVPKSVSKAMSVPSWTQAMVEEMTALHDNGTWEMVPFSSRKSIVCCRCMFTMKYLPDGTVEHYKARLDAEGYTQTCVIDYTETFSTRNQNWAECTKYKAMTHTSCDLMWVKHFLEELRFEVQLPMDMYCDNQVIVHIASNPVFHERTKHIKVDYHLIREHVEEGIIASFCIHWSTPC</sequence>
<protein>
    <submittedName>
        <fullName evidence="2">Uncharacterized protein</fullName>
    </submittedName>
</protein>
<feature type="region of interest" description="Disordered" evidence="1">
    <location>
        <begin position="96"/>
        <end position="121"/>
    </location>
</feature>